<dbReference type="InterPro" id="IPR036513">
    <property type="entry name" value="STAS_dom_sf"/>
</dbReference>
<name>A0A431VDX2_9PROT</name>
<gene>
    <name evidence="2" type="ORF">EJ903_18810</name>
</gene>
<reference evidence="2 3" key="1">
    <citation type="submission" date="2018-12" db="EMBL/GenBank/DDBJ databases">
        <authorList>
            <person name="Yang Y."/>
        </authorList>
    </citation>
    <scope>NUCLEOTIDE SEQUENCE [LARGE SCALE GENOMIC DNA]</scope>
    <source>
        <strain evidence="2 3">L-25-5w-1</strain>
    </source>
</reference>
<comment type="caution">
    <text evidence="2">The sequence shown here is derived from an EMBL/GenBank/DDBJ whole genome shotgun (WGS) entry which is preliminary data.</text>
</comment>
<dbReference type="InterPro" id="IPR002645">
    <property type="entry name" value="STAS_dom"/>
</dbReference>
<dbReference type="Pfam" id="PF01740">
    <property type="entry name" value="STAS"/>
    <property type="match status" value="1"/>
</dbReference>
<evidence type="ECO:0000313" key="3">
    <source>
        <dbReference type="Proteomes" id="UP000277007"/>
    </source>
</evidence>
<dbReference type="EMBL" id="RXMA01000020">
    <property type="protein sequence ID" value="RTR17267.1"/>
    <property type="molecule type" value="Genomic_DNA"/>
</dbReference>
<organism evidence="2 3">
    <name type="scientific">Azospirillum griseum</name>
    <dbReference type="NCBI Taxonomy" id="2496639"/>
    <lineage>
        <taxon>Bacteria</taxon>
        <taxon>Pseudomonadati</taxon>
        <taxon>Pseudomonadota</taxon>
        <taxon>Alphaproteobacteria</taxon>
        <taxon>Rhodospirillales</taxon>
        <taxon>Azospirillaceae</taxon>
        <taxon>Azospirillum</taxon>
    </lineage>
</organism>
<dbReference type="Gene3D" id="3.30.750.24">
    <property type="entry name" value="STAS domain"/>
    <property type="match status" value="1"/>
</dbReference>
<dbReference type="SUPFAM" id="SSF52091">
    <property type="entry name" value="SpoIIaa-like"/>
    <property type="match status" value="1"/>
</dbReference>
<feature type="domain" description="STAS" evidence="1">
    <location>
        <begin position="14"/>
        <end position="103"/>
    </location>
</feature>
<dbReference type="PROSITE" id="PS50801">
    <property type="entry name" value="STAS"/>
    <property type="match status" value="1"/>
</dbReference>
<dbReference type="GO" id="GO:0043856">
    <property type="term" value="F:anti-sigma factor antagonist activity"/>
    <property type="evidence" value="ECO:0007669"/>
    <property type="project" value="TreeGrafter"/>
</dbReference>
<proteinExistence type="predicted"/>
<dbReference type="Proteomes" id="UP000277007">
    <property type="component" value="Unassembled WGS sequence"/>
</dbReference>
<sequence>MALTHTLTTDARGLTVALTGDFTFAENGSFRRVVEDVTAAKPNAVFVDLSGLRLLDSAGLSMLVLLRDRLMKSGTHITLCRPPSQIERILEVVDFKKLFTILP</sequence>
<dbReference type="PANTHER" id="PTHR33495">
    <property type="entry name" value="ANTI-SIGMA FACTOR ANTAGONIST TM_1081-RELATED-RELATED"/>
    <property type="match status" value="1"/>
</dbReference>
<dbReference type="RefSeq" id="WP_126618317.1">
    <property type="nucleotide sequence ID" value="NZ_JBHUCY010000056.1"/>
</dbReference>
<dbReference type="AlphaFoldDB" id="A0A431VDX2"/>
<dbReference type="OrthoDB" id="8236316at2"/>
<evidence type="ECO:0000259" key="1">
    <source>
        <dbReference type="PROSITE" id="PS50801"/>
    </source>
</evidence>
<dbReference type="CDD" id="cd07043">
    <property type="entry name" value="STAS_anti-anti-sigma_factors"/>
    <property type="match status" value="1"/>
</dbReference>
<evidence type="ECO:0000313" key="2">
    <source>
        <dbReference type="EMBL" id="RTR17267.1"/>
    </source>
</evidence>
<protein>
    <submittedName>
        <fullName evidence="2">Anti-sigma factor antagonist</fullName>
    </submittedName>
</protein>
<keyword evidence="3" id="KW-1185">Reference proteome</keyword>
<accession>A0A431VDX2</accession>